<dbReference type="Proteomes" id="UP000182961">
    <property type="component" value="Unassembled WGS sequence"/>
</dbReference>
<feature type="compositionally biased region" description="Polar residues" evidence="1">
    <location>
        <begin position="42"/>
        <end position="55"/>
    </location>
</feature>
<dbReference type="AlphaFoldDB" id="A0A1I4U9S3"/>
<feature type="region of interest" description="Disordered" evidence="1">
    <location>
        <begin position="36"/>
        <end position="66"/>
    </location>
</feature>
<protein>
    <submittedName>
        <fullName evidence="2">Uncharacterized protein</fullName>
    </submittedName>
</protein>
<reference evidence="3" key="1">
    <citation type="submission" date="2016-10" db="EMBL/GenBank/DDBJ databases">
        <authorList>
            <person name="Varghese N."/>
            <person name="Submissions S."/>
        </authorList>
    </citation>
    <scope>NUCLEOTIDE SEQUENCE [LARGE SCALE GENOMIC DNA]</scope>
    <source>
        <strain evidence="3">DSM 4002</strain>
    </source>
</reference>
<dbReference type="EMBL" id="FOUT01000003">
    <property type="protein sequence ID" value="SFM85601.1"/>
    <property type="molecule type" value="Genomic_DNA"/>
</dbReference>
<evidence type="ECO:0000256" key="1">
    <source>
        <dbReference type="SAM" id="MobiDB-lite"/>
    </source>
</evidence>
<proteinExistence type="predicted"/>
<evidence type="ECO:0000313" key="3">
    <source>
        <dbReference type="Proteomes" id="UP000182961"/>
    </source>
</evidence>
<organism evidence="2 3">
    <name type="scientific">Flavobacterium succinicans</name>
    <dbReference type="NCBI Taxonomy" id="29536"/>
    <lineage>
        <taxon>Bacteria</taxon>
        <taxon>Pseudomonadati</taxon>
        <taxon>Bacteroidota</taxon>
        <taxon>Flavobacteriia</taxon>
        <taxon>Flavobacteriales</taxon>
        <taxon>Flavobacteriaceae</taxon>
        <taxon>Flavobacterium</taxon>
    </lineage>
</organism>
<name>A0A1I4U9S3_9FLAO</name>
<dbReference type="eggNOG" id="ENOG5032565">
    <property type="taxonomic scope" value="Bacteria"/>
</dbReference>
<evidence type="ECO:0000313" key="2">
    <source>
        <dbReference type="EMBL" id="SFM85601.1"/>
    </source>
</evidence>
<gene>
    <name evidence="2" type="ORF">SAMN05444143_10356</name>
</gene>
<keyword evidence="3" id="KW-1185">Reference proteome</keyword>
<sequence length="151" mass="16988">MQKGLFLVCLGLGLFFTQNSWSQYYNNGYGNNGYGNNGRMGQMNQMSQLPSQQSAPKPPSNEETASKVMERLKPELSLDALQEIAVKNILIESLNAQGVIIKKETSNESKGEDLKVISENTDRKILELLNPDQKEIYKKISSEGFKKKKKK</sequence>
<dbReference type="RefSeq" id="WP_024981105.1">
    <property type="nucleotide sequence ID" value="NZ_CBCRUM010000002.1"/>
</dbReference>
<accession>A0A1I4U9S3</accession>